<name>A0A6C1DZD1_SACPS</name>
<reference evidence="1 2" key="1">
    <citation type="journal article" date="2019" name="BMC Genomics">
        <title>Chromosome level assembly and comparative genome analysis confirm lager-brewing yeasts originated from a single hybridization.</title>
        <authorList>
            <person name="Salazar A.N."/>
            <person name="Gorter de Vries A.R."/>
            <person name="van den Broek M."/>
            <person name="Brouwers N."/>
            <person name="de la Torre Cortes P."/>
            <person name="Kuijpers N.G.A."/>
            <person name="Daran J.G."/>
            <person name="Abeel T."/>
        </authorList>
    </citation>
    <scope>NUCLEOTIDE SEQUENCE [LARGE SCALE GENOMIC DNA]</scope>
    <source>
        <strain evidence="1 2">CBS 1483</strain>
    </source>
</reference>
<protein>
    <submittedName>
        <fullName evidence="1">Meiosis-specific telomere protein</fullName>
    </submittedName>
</protein>
<proteinExistence type="predicted"/>
<dbReference type="EMBL" id="CP048996">
    <property type="protein sequence ID" value="QID82255.1"/>
    <property type="molecule type" value="Genomic_DNA"/>
</dbReference>
<evidence type="ECO:0000313" key="1">
    <source>
        <dbReference type="EMBL" id="QID82255.1"/>
    </source>
</evidence>
<gene>
    <name evidence="1" type="primary">NDJ1_1</name>
    <name evidence="1" type="ORF">GRS66_004667</name>
</gene>
<sequence>MSKDNRLASILLQPVASSSGNCTEFHDSKLHTLQEELNFLPLEGVASNVCPPMLRGHKNYVFVLYCLNQVDLVTNLQDSTKRYYPLQIFKDCQLSSLVQKDFSHYFQLSRQKEGEDRNDSDTTLVNVVNSGVSRHKSQLLKMCIIPRICSFDKSNSKTYKLIQEYVNRFETVLTKFGPEKDFTKVYANWSKLIESFNELILHDLLVKWQQWSELTQPNATVHQNIPNVLRELVIKLTQRYFTFQPSYNCSIDEFTTILLNKNALSLLDVFRKPRKYKLNFGLWLDCQNGILIFTNGIVQMADEITSERVKSFVRPAHLLVLEDHSNDEAVKKLMFFTFSAILQCFTDEILNC</sequence>
<evidence type="ECO:0000313" key="2">
    <source>
        <dbReference type="Proteomes" id="UP000501346"/>
    </source>
</evidence>
<organism evidence="1 2">
    <name type="scientific">Saccharomyces pastorianus</name>
    <name type="common">Lager yeast</name>
    <name type="synonym">Saccharomyces cerevisiae x Saccharomyces eubayanus</name>
    <dbReference type="NCBI Taxonomy" id="27292"/>
    <lineage>
        <taxon>Eukaryota</taxon>
        <taxon>Fungi</taxon>
        <taxon>Dikarya</taxon>
        <taxon>Ascomycota</taxon>
        <taxon>Saccharomycotina</taxon>
        <taxon>Saccharomycetes</taxon>
        <taxon>Saccharomycetales</taxon>
        <taxon>Saccharomycetaceae</taxon>
        <taxon>Saccharomyces</taxon>
    </lineage>
</organism>
<dbReference type="Proteomes" id="UP000501346">
    <property type="component" value="Chromosome ScXV-ScXI"/>
</dbReference>
<dbReference type="AlphaFoldDB" id="A0A6C1DZD1"/>
<keyword evidence="2" id="KW-1185">Reference proteome</keyword>
<accession>A0A6C1DZD1</accession>
<dbReference type="OrthoDB" id="4038005at2759"/>